<dbReference type="OrthoDB" id="10014612at2"/>
<organism evidence="1 2">
    <name type="scientific">Pseudofulvimonas gallinarii</name>
    <dbReference type="NCBI Taxonomy" id="634155"/>
    <lineage>
        <taxon>Bacteria</taxon>
        <taxon>Pseudomonadati</taxon>
        <taxon>Pseudomonadota</taxon>
        <taxon>Gammaproteobacteria</taxon>
        <taxon>Lysobacterales</taxon>
        <taxon>Rhodanobacteraceae</taxon>
        <taxon>Pseudofulvimonas</taxon>
    </lineage>
</organism>
<name>A0A4S3KWR8_9GAMM</name>
<dbReference type="Proteomes" id="UP000294599">
    <property type="component" value="Unassembled WGS sequence"/>
</dbReference>
<evidence type="ECO:0008006" key="3">
    <source>
        <dbReference type="Google" id="ProtNLM"/>
    </source>
</evidence>
<keyword evidence="2" id="KW-1185">Reference proteome</keyword>
<dbReference type="AlphaFoldDB" id="A0A4S3KWR8"/>
<dbReference type="PROSITE" id="PS51257">
    <property type="entry name" value="PROKAR_LIPOPROTEIN"/>
    <property type="match status" value="1"/>
</dbReference>
<proteinExistence type="predicted"/>
<dbReference type="EMBL" id="SMAF01000024">
    <property type="protein sequence ID" value="TCS94051.1"/>
    <property type="molecule type" value="Genomic_DNA"/>
</dbReference>
<reference evidence="1 2" key="1">
    <citation type="submission" date="2019-03" db="EMBL/GenBank/DDBJ databases">
        <title>Genomic Encyclopedia of Type Strains, Phase IV (KMG-IV): sequencing the most valuable type-strain genomes for metagenomic binning, comparative biology and taxonomic classification.</title>
        <authorList>
            <person name="Goeker M."/>
        </authorList>
    </citation>
    <scope>NUCLEOTIDE SEQUENCE [LARGE SCALE GENOMIC DNA]</scope>
    <source>
        <strain evidence="1 2">DSM 21944</strain>
    </source>
</reference>
<accession>A0A4S3KWR8</accession>
<comment type="caution">
    <text evidence="1">The sequence shown here is derived from an EMBL/GenBank/DDBJ whole genome shotgun (WGS) entry which is preliminary data.</text>
</comment>
<evidence type="ECO:0000313" key="2">
    <source>
        <dbReference type="Proteomes" id="UP000294599"/>
    </source>
</evidence>
<sequence length="230" mass="24347">MRSSPLILAFVTALAGCGGRPDPAPRTPAGDAAAALAKAPAALSGPSFADWMDRLDELLPHGVATRLADRENATARPVNYNRGLQLRYEWDTGRTIAYAGSQVPAFDRITVGVPRSGITPAFFRSRFQAIDAETVARIQAETVRQAEARGLDASAVAVARDLGAGLAQVSPIEDVPGLGDDAVWELRKNGQALHILLNGSAITLEVDLGEDPDRNKAVATALARSMIERL</sequence>
<gene>
    <name evidence="1" type="ORF">EDC25_12426</name>
</gene>
<evidence type="ECO:0000313" key="1">
    <source>
        <dbReference type="EMBL" id="TCS94051.1"/>
    </source>
</evidence>
<protein>
    <recommendedName>
        <fullName evidence="3">Lipoprotein</fullName>
    </recommendedName>
</protein>
<dbReference type="RefSeq" id="WP_123521012.1">
    <property type="nucleotide sequence ID" value="NZ_JBHLWF010000010.1"/>
</dbReference>